<dbReference type="UniPathway" id="UPA00588">
    <property type="reaction ID" value="UER00649"/>
</dbReference>
<dbReference type="OrthoDB" id="9805030at2"/>
<dbReference type="HAMAP" id="MF_00235">
    <property type="entry name" value="Adenylate_kinase_Adk"/>
    <property type="match status" value="1"/>
</dbReference>
<dbReference type="NCBIfam" id="NF001381">
    <property type="entry name" value="PRK00279.1-3"/>
    <property type="match status" value="1"/>
</dbReference>
<keyword evidence="4 5" id="KW-0418">Kinase</keyword>
<evidence type="ECO:0000256" key="6">
    <source>
        <dbReference type="RuleBase" id="RU003330"/>
    </source>
</evidence>
<dbReference type="SUPFAM" id="SSF57774">
    <property type="entry name" value="Microbial and mitochondrial ADK, insert 'zinc finger' domain"/>
    <property type="match status" value="1"/>
</dbReference>
<keyword evidence="1 5" id="KW-0808">Transferase</keyword>
<feature type="binding site" evidence="5">
    <location>
        <position position="92"/>
    </location>
    <ligand>
        <name>AMP</name>
        <dbReference type="ChEBI" id="CHEBI:456215"/>
    </ligand>
</feature>
<feature type="binding site" evidence="5">
    <location>
        <position position="36"/>
    </location>
    <ligand>
        <name>AMP</name>
        <dbReference type="ChEBI" id="CHEBI:456215"/>
    </ligand>
</feature>
<proteinExistence type="inferred from homology"/>
<keyword evidence="5" id="KW-0862">Zinc</keyword>
<feature type="domain" description="Adenylate kinase active site lid" evidence="8">
    <location>
        <begin position="127"/>
        <end position="163"/>
    </location>
</feature>
<sequence length="215" mass="23416">MNIILLGPPGAGKGTQSGRLVDHHGMRQLSTGDMLRAAVSAKTPIGVKAAEIMDRGELVSDKIVSALIDAELAAMGDDVGAIFDGYPRTSDQAVQLDKILAKHGRNLDHVIELEVNEDALVERITGRFTCAKCGEGYHDQFKLPKVEGVCDKCGNTEFKRRKDDNEEAVRTRMAEYRKKTAPILPFYEDQGIVTRVDGMAGMDEVSASIESVLAR</sequence>
<dbReference type="Pfam" id="PF05191">
    <property type="entry name" value="ADK_lid"/>
    <property type="match status" value="1"/>
</dbReference>
<evidence type="ECO:0000256" key="4">
    <source>
        <dbReference type="ARBA" id="ARBA00022777"/>
    </source>
</evidence>
<accession>A0A6I4T6N1</accession>
<keyword evidence="2 5" id="KW-0545">Nucleotide biosynthesis</keyword>
<dbReference type="InterPro" id="IPR000850">
    <property type="entry name" value="Adenylat/UMP-CMP_kin"/>
</dbReference>
<feature type="binding site" evidence="5">
    <location>
        <position position="31"/>
    </location>
    <ligand>
        <name>AMP</name>
        <dbReference type="ChEBI" id="CHEBI:456215"/>
    </ligand>
</feature>
<dbReference type="InterPro" id="IPR006259">
    <property type="entry name" value="Adenyl_kin_sub"/>
</dbReference>
<dbReference type="Proteomes" id="UP000438476">
    <property type="component" value="Unassembled WGS sequence"/>
</dbReference>
<dbReference type="Pfam" id="PF00406">
    <property type="entry name" value="ADK"/>
    <property type="match status" value="1"/>
</dbReference>
<evidence type="ECO:0000313" key="9">
    <source>
        <dbReference type="EMBL" id="MXO66099.1"/>
    </source>
</evidence>
<keyword evidence="5 7" id="KW-0067">ATP-binding</keyword>
<feature type="binding site" evidence="5">
    <location>
        <position position="161"/>
    </location>
    <ligand>
        <name>AMP</name>
        <dbReference type="ChEBI" id="CHEBI:456215"/>
    </ligand>
</feature>
<comment type="subcellular location">
    <subcellularLocation>
        <location evidence="5 7">Cytoplasm</location>
    </subcellularLocation>
</comment>
<organism evidence="9 10">
    <name type="scientific">Altericroceibacterium endophyticum</name>
    <dbReference type="NCBI Taxonomy" id="1808508"/>
    <lineage>
        <taxon>Bacteria</taxon>
        <taxon>Pseudomonadati</taxon>
        <taxon>Pseudomonadota</taxon>
        <taxon>Alphaproteobacteria</taxon>
        <taxon>Sphingomonadales</taxon>
        <taxon>Erythrobacteraceae</taxon>
        <taxon>Altericroceibacterium</taxon>
    </lineage>
</organism>
<comment type="function">
    <text evidence="5">Catalyzes the reversible transfer of the terminal phosphate group between ATP and AMP. Plays an important role in cellular energy homeostasis and in adenine nucleotide metabolism.</text>
</comment>
<dbReference type="GO" id="GO:0005737">
    <property type="term" value="C:cytoplasm"/>
    <property type="evidence" value="ECO:0007669"/>
    <property type="project" value="UniProtKB-SubCell"/>
</dbReference>
<feature type="binding site" evidence="5">
    <location>
        <position position="172"/>
    </location>
    <ligand>
        <name>AMP</name>
        <dbReference type="ChEBI" id="CHEBI:456215"/>
    </ligand>
</feature>
<evidence type="ECO:0000256" key="1">
    <source>
        <dbReference type="ARBA" id="ARBA00022679"/>
    </source>
</evidence>
<dbReference type="SUPFAM" id="SSF52540">
    <property type="entry name" value="P-loop containing nucleoside triphosphate hydrolases"/>
    <property type="match status" value="1"/>
</dbReference>
<dbReference type="Gene3D" id="3.40.50.300">
    <property type="entry name" value="P-loop containing nucleotide triphosphate hydrolases"/>
    <property type="match status" value="1"/>
</dbReference>
<comment type="caution">
    <text evidence="5">Lacks conserved residue(s) required for the propagation of feature annotation.</text>
</comment>
<evidence type="ECO:0000256" key="5">
    <source>
        <dbReference type="HAMAP-Rule" id="MF_00235"/>
    </source>
</evidence>
<feature type="binding site" evidence="5">
    <location>
        <position position="130"/>
    </location>
    <ligand>
        <name>Zn(2+)</name>
        <dbReference type="ChEBI" id="CHEBI:29105"/>
        <note>structural</note>
    </ligand>
</feature>
<dbReference type="EMBL" id="WTYT01000004">
    <property type="protein sequence ID" value="MXO66099.1"/>
    <property type="molecule type" value="Genomic_DNA"/>
</dbReference>
<dbReference type="FunFam" id="3.40.50.300:FF:000106">
    <property type="entry name" value="Adenylate kinase mitochondrial"/>
    <property type="match status" value="1"/>
</dbReference>
<keyword evidence="5" id="KW-0963">Cytoplasm</keyword>
<feature type="binding site" evidence="5">
    <location>
        <position position="127"/>
    </location>
    <ligand>
        <name>ATP</name>
        <dbReference type="ChEBI" id="CHEBI:30616"/>
    </ligand>
</feature>
<feature type="binding site" evidence="5">
    <location>
        <position position="153"/>
    </location>
    <ligand>
        <name>Zn(2+)</name>
        <dbReference type="ChEBI" id="CHEBI:29105"/>
        <note>structural</note>
    </ligand>
</feature>
<keyword evidence="5" id="KW-0479">Metal-binding</keyword>
<dbReference type="GO" id="GO:0004017">
    <property type="term" value="F:AMP kinase activity"/>
    <property type="evidence" value="ECO:0007669"/>
    <property type="project" value="UniProtKB-UniRule"/>
</dbReference>
<keyword evidence="3 5" id="KW-0547">Nucleotide-binding</keyword>
<feature type="binding site" evidence="5">
    <location>
        <position position="200"/>
    </location>
    <ligand>
        <name>ATP</name>
        <dbReference type="ChEBI" id="CHEBI:30616"/>
    </ligand>
</feature>
<feature type="region of interest" description="NMP" evidence="5">
    <location>
        <begin position="30"/>
        <end position="59"/>
    </location>
</feature>
<name>A0A6I4T6N1_9SPHN</name>
<dbReference type="InterPro" id="IPR033690">
    <property type="entry name" value="Adenylat_kinase_CS"/>
</dbReference>
<feature type="binding site" evidence="5">
    <location>
        <position position="150"/>
    </location>
    <ligand>
        <name>Zn(2+)</name>
        <dbReference type="ChEBI" id="CHEBI:29105"/>
        <note>structural</note>
    </ligand>
</feature>
<dbReference type="NCBIfam" id="NF001380">
    <property type="entry name" value="PRK00279.1-2"/>
    <property type="match status" value="1"/>
</dbReference>
<dbReference type="GO" id="GO:0044209">
    <property type="term" value="P:AMP salvage"/>
    <property type="evidence" value="ECO:0007669"/>
    <property type="project" value="UniProtKB-UniRule"/>
</dbReference>
<dbReference type="NCBIfam" id="NF011100">
    <property type="entry name" value="PRK14527.1"/>
    <property type="match status" value="1"/>
</dbReference>
<evidence type="ECO:0000256" key="3">
    <source>
        <dbReference type="ARBA" id="ARBA00022741"/>
    </source>
</evidence>
<dbReference type="PROSITE" id="PS00113">
    <property type="entry name" value="ADENYLATE_KINASE"/>
    <property type="match status" value="1"/>
</dbReference>
<evidence type="ECO:0000259" key="8">
    <source>
        <dbReference type="Pfam" id="PF05191"/>
    </source>
</evidence>
<dbReference type="InterPro" id="IPR027417">
    <property type="entry name" value="P-loop_NTPase"/>
</dbReference>
<dbReference type="NCBIfam" id="NF011105">
    <property type="entry name" value="PRK14532.1"/>
    <property type="match status" value="1"/>
</dbReference>
<dbReference type="PANTHER" id="PTHR23359">
    <property type="entry name" value="NUCLEOTIDE KINASE"/>
    <property type="match status" value="1"/>
</dbReference>
<dbReference type="AlphaFoldDB" id="A0A6I4T6N1"/>
<evidence type="ECO:0000313" key="10">
    <source>
        <dbReference type="Proteomes" id="UP000438476"/>
    </source>
</evidence>
<feature type="binding site" evidence="5">
    <location>
        <begin position="57"/>
        <end position="59"/>
    </location>
    <ligand>
        <name>AMP</name>
        <dbReference type="ChEBI" id="CHEBI:456215"/>
    </ligand>
</feature>
<comment type="pathway">
    <text evidence="5">Purine metabolism; AMP biosynthesis via salvage pathway; AMP from ADP: step 1/1.</text>
</comment>
<reference evidence="9 10" key="1">
    <citation type="submission" date="2019-12" db="EMBL/GenBank/DDBJ databases">
        <title>Genomic-based taxomic classification of the family Erythrobacteraceae.</title>
        <authorList>
            <person name="Xu L."/>
        </authorList>
    </citation>
    <scope>NUCLEOTIDE SEQUENCE [LARGE SCALE GENOMIC DNA]</scope>
    <source>
        <strain evidence="9 10">LMG 29518</strain>
    </source>
</reference>
<protein>
    <recommendedName>
        <fullName evidence="5 7">Adenylate kinase</fullName>
        <shortName evidence="5">AK</shortName>
        <ecNumber evidence="5 7">2.7.4.3</ecNumber>
    </recommendedName>
    <alternativeName>
        <fullName evidence="5">ATP-AMP transphosphorylase</fullName>
    </alternativeName>
    <alternativeName>
        <fullName evidence="5">ATP:AMP phosphotransferase</fullName>
    </alternativeName>
    <alternativeName>
        <fullName evidence="5">Adenylate monophosphate kinase</fullName>
    </alternativeName>
</protein>
<dbReference type="EC" id="2.7.4.3" evidence="5 7"/>
<dbReference type="GO" id="GO:0005524">
    <property type="term" value="F:ATP binding"/>
    <property type="evidence" value="ECO:0007669"/>
    <property type="project" value="UniProtKB-UniRule"/>
</dbReference>
<gene>
    <name evidence="5" type="primary">adk</name>
    <name evidence="9" type="ORF">GRI91_10065</name>
</gene>
<dbReference type="CDD" id="cd01428">
    <property type="entry name" value="ADK"/>
    <property type="match status" value="1"/>
</dbReference>
<comment type="subunit">
    <text evidence="5 7">Monomer.</text>
</comment>
<dbReference type="RefSeq" id="WP_160736544.1">
    <property type="nucleotide sequence ID" value="NZ_WTYT01000004.1"/>
</dbReference>
<dbReference type="NCBIfam" id="TIGR01351">
    <property type="entry name" value="adk"/>
    <property type="match status" value="1"/>
</dbReference>
<dbReference type="PRINTS" id="PR00094">
    <property type="entry name" value="ADENYLTKNASE"/>
</dbReference>
<comment type="domain">
    <text evidence="5">Consists of three domains, a large central CORE domain and two small peripheral domains, NMPbind and LID, which undergo movements during catalysis. The LID domain closes over the site of phosphoryl transfer upon ATP binding. Assembling and dissambling the active center during each catalytic cycle provides an effective means to prevent ATP hydrolysis. Some bacteria have evolved a zinc-coordinating structure that stabilizes the LID domain.</text>
</comment>
<dbReference type="GO" id="GO:0008270">
    <property type="term" value="F:zinc ion binding"/>
    <property type="evidence" value="ECO:0007669"/>
    <property type="project" value="UniProtKB-UniRule"/>
</dbReference>
<dbReference type="InterPro" id="IPR007862">
    <property type="entry name" value="Adenylate_kinase_lid-dom"/>
</dbReference>
<feature type="binding site" evidence="5">
    <location>
        <begin position="85"/>
        <end position="88"/>
    </location>
    <ligand>
        <name>AMP</name>
        <dbReference type="ChEBI" id="CHEBI:456215"/>
    </ligand>
</feature>
<comment type="similarity">
    <text evidence="5 6">Belongs to the adenylate kinase family.</text>
</comment>
<feature type="binding site" evidence="5">
    <location>
        <begin position="10"/>
        <end position="15"/>
    </location>
    <ligand>
        <name>ATP</name>
        <dbReference type="ChEBI" id="CHEBI:30616"/>
    </ligand>
</feature>
<feature type="binding site" evidence="5">
    <location>
        <position position="133"/>
    </location>
    <ligand>
        <name>Zn(2+)</name>
        <dbReference type="ChEBI" id="CHEBI:29105"/>
        <note>structural</note>
    </ligand>
</feature>
<comment type="catalytic activity">
    <reaction evidence="5 7">
        <text>AMP + ATP = 2 ADP</text>
        <dbReference type="Rhea" id="RHEA:12973"/>
        <dbReference type="ChEBI" id="CHEBI:30616"/>
        <dbReference type="ChEBI" id="CHEBI:456215"/>
        <dbReference type="ChEBI" id="CHEBI:456216"/>
        <dbReference type="EC" id="2.7.4.3"/>
    </reaction>
</comment>
<keyword evidence="10" id="KW-1185">Reference proteome</keyword>
<dbReference type="InterPro" id="IPR036193">
    <property type="entry name" value="ADK_active_lid_dom_sf"/>
</dbReference>
<evidence type="ECO:0000256" key="2">
    <source>
        <dbReference type="ARBA" id="ARBA00022727"/>
    </source>
</evidence>
<comment type="caution">
    <text evidence="9">The sequence shown here is derived from an EMBL/GenBank/DDBJ whole genome shotgun (WGS) entry which is preliminary data.</text>
</comment>
<evidence type="ECO:0000256" key="7">
    <source>
        <dbReference type="RuleBase" id="RU003331"/>
    </source>
</evidence>